<reference evidence="1 2" key="1">
    <citation type="submission" date="2020-04" db="EMBL/GenBank/DDBJ databases">
        <title>Flammeovirga sp. SR4, a novel species isolated from seawater.</title>
        <authorList>
            <person name="Wang X."/>
        </authorList>
    </citation>
    <scope>NUCLEOTIDE SEQUENCE [LARGE SCALE GENOMIC DNA]</scope>
    <source>
        <strain evidence="1 2">SR4</strain>
    </source>
</reference>
<proteinExistence type="predicted"/>
<gene>
    <name evidence="1" type="ORF">HGP29_27435</name>
</gene>
<keyword evidence="2" id="KW-1185">Reference proteome</keyword>
<evidence type="ECO:0000313" key="2">
    <source>
        <dbReference type="Proteomes" id="UP000585050"/>
    </source>
</evidence>
<name>A0A7X8XZH1_9BACT</name>
<dbReference type="Proteomes" id="UP000585050">
    <property type="component" value="Unassembled WGS sequence"/>
</dbReference>
<dbReference type="AlphaFoldDB" id="A0A7X8XZH1"/>
<accession>A0A7X8XZH1</accession>
<organism evidence="1 2">
    <name type="scientific">Flammeovirga agarivorans</name>
    <dbReference type="NCBI Taxonomy" id="2726742"/>
    <lineage>
        <taxon>Bacteria</taxon>
        <taxon>Pseudomonadati</taxon>
        <taxon>Bacteroidota</taxon>
        <taxon>Cytophagia</taxon>
        <taxon>Cytophagales</taxon>
        <taxon>Flammeovirgaceae</taxon>
        <taxon>Flammeovirga</taxon>
    </lineage>
</organism>
<dbReference type="RefSeq" id="WP_168885679.1">
    <property type="nucleotide sequence ID" value="NZ_JABAIL010000017.1"/>
</dbReference>
<sequence>MKNKFIATFSLTFVFILFTYINSQAQSHPKGYLSITTSGSRVMQRNAHSGIISLDYNHYLSDSWMIGTSIVGDWEKENGINQPFKSSVAIYGTYLFGKNKHWGIGGGYAKDIVSGSDFKLGNDYIDGFIMYFIPIGNIGYICPRVGYVHDIQDQEQSISAGVSFSIPIGK</sequence>
<evidence type="ECO:0000313" key="1">
    <source>
        <dbReference type="EMBL" id="NLR94970.1"/>
    </source>
</evidence>
<protein>
    <submittedName>
        <fullName evidence="1">Uncharacterized protein</fullName>
    </submittedName>
</protein>
<dbReference type="EMBL" id="JABAIL010000017">
    <property type="protein sequence ID" value="NLR94970.1"/>
    <property type="molecule type" value="Genomic_DNA"/>
</dbReference>
<comment type="caution">
    <text evidence="1">The sequence shown here is derived from an EMBL/GenBank/DDBJ whole genome shotgun (WGS) entry which is preliminary data.</text>
</comment>